<keyword evidence="2" id="KW-1185">Reference proteome</keyword>
<accession>A0A7J6XFT5</accession>
<evidence type="ECO:0000313" key="1">
    <source>
        <dbReference type="EMBL" id="KAF5207785.1"/>
    </source>
</evidence>
<gene>
    <name evidence="1" type="ORF">FRX31_002627</name>
</gene>
<dbReference type="Proteomes" id="UP000554482">
    <property type="component" value="Unassembled WGS sequence"/>
</dbReference>
<comment type="caution">
    <text evidence="1">The sequence shown here is derived from an EMBL/GenBank/DDBJ whole genome shotgun (WGS) entry which is preliminary data.</text>
</comment>
<organism evidence="1 2">
    <name type="scientific">Thalictrum thalictroides</name>
    <name type="common">Rue-anemone</name>
    <name type="synonym">Anemone thalictroides</name>
    <dbReference type="NCBI Taxonomy" id="46969"/>
    <lineage>
        <taxon>Eukaryota</taxon>
        <taxon>Viridiplantae</taxon>
        <taxon>Streptophyta</taxon>
        <taxon>Embryophyta</taxon>
        <taxon>Tracheophyta</taxon>
        <taxon>Spermatophyta</taxon>
        <taxon>Magnoliopsida</taxon>
        <taxon>Ranunculales</taxon>
        <taxon>Ranunculaceae</taxon>
        <taxon>Thalictroideae</taxon>
        <taxon>Thalictrum</taxon>
    </lineage>
</organism>
<dbReference type="EMBL" id="JABWDY010000959">
    <property type="protein sequence ID" value="KAF5207785.1"/>
    <property type="molecule type" value="Genomic_DNA"/>
</dbReference>
<proteinExistence type="predicted"/>
<evidence type="ECO:0000313" key="2">
    <source>
        <dbReference type="Proteomes" id="UP000554482"/>
    </source>
</evidence>
<sequence length="82" mass="9336">MSIDEEDMGDEFIDDAGIVGKDSEDGFTIDGDGVAFFVDCFVTNLNLDSHYAAEVEKQRYYDFDCKRPLYFSDKNIGEEMLL</sequence>
<name>A0A7J6XFT5_THATH</name>
<reference evidence="1 2" key="1">
    <citation type="submission" date="2020-06" db="EMBL/GenBank/DDBJ databases">
        <title>Transcriptomic and genomic resources for Thalictrum thalictroides and T. hernandezii: Facilitating candidate gene discovery in an emerging model plant lineage.</title>
        <authorList>
            <person name="Arias T."/>
            <person name="Riano-Pachon D.M."/>
            <person name="Di Stilio V.S."/>
        </authorList>
    </citation>
    <scope>NUCLEOTIDE SEQUENCE [LARGE SCALE GENOMIC DNA]</scope>
    <source>
        <strain evidence="2">cv. WT478/WT964</strain>
        <tissue evidence="1">Leaves</tissue>
    </source>
</reference>
<dbReference type="AlphaFoldDB" id="A0A7J6XFT5"/>
<protein>
    <submittedName>
        <fullName evidence="1">Uncharacterized protein</fullName>
    </submittedName>
</protein>